<dbReference type="AlphaFoldDB" id="A0A6H5HXR2"/>
<organism evidence="1 2">
    <name type="scientific">Trichogramma brassicae</name>
    <dbReference type="NCBI Taxonomy" id="86971"/>
    <lineage>
        <taxon>Eukaryota</taxon>
        <taxon>Metazoa</taxon>
        <taxon>Ecdysozoa</taxon>
        <taxon>Arthropoda</taxon>
        <taxon>Hexapoda</taxon>
        <taxon>Insecta</taxon>
        <taxon>Pterygota</taxon>
        <taxon>Neoptera</taxon>
        <taxon>Endopterygota</taxon>
        <taxon>Hymenoptera</taxon>
        <taxon>Apocrita</taxon>
        <taxon>Proctotrupomorpha</taxon>
        <taxon>Chalcidoidea</taxon>
        <taxon>Trichogrammatidae</taxon>
        <taxon>Trichogramma</taxon>
    </lineage>
</organism>
<proteinExistence type="predicted"/>
<evidence type="ECO:0000313" key="2">
    <source>
        <dbReference type="Proteomes" id="UP000479190"/>
    </source>
</evidence>
<gene>
    <name evidence="1" type="ORF">TBRA_LOCUS2565</name>
</gene>
<name>A0A6H5HXR2_9HYME</name>
<feature type="non-terminal residue" evidence="1">
    <location>
        <position position="1"/>
    </location>
</feature>
<evidence type="ECO:0000313" key="1">
    <source>
        <dbReference type="EMBL" id="CAB0030567.1"/>
    </source>
</evidence>
<dbReference type="Proteomes" id="UP000479190">
    <property type="component" value="Unassembled WGS sequence"/>
</dbReference>
<keyword evidence="2" id="KW-1185">Reference proteome</keyword>
<dbReference type="EMBL" id="CADCXV010000502">
    <property type="protein sequence ID" value="CAB0030567.1"/>
    <property type="molecule type" value="Genomic_DNA"/>
</dbReference>
<accession>A0A6H5HXR2</accession>
<protein>
    <submittedName>
        <fullName evidence="1">Uncharacterized protein</fullName>
    </submittedName>
</protein>
<reference evidence="1 2" key="1">
    <citation type="submission" date="2020-02" db="EMBL/GenBank/DDBJ databases">
        <authorList>
            <person name="Ferguson B K."/>
        </authorList>
    </citation>
    <scope>NUCLEOTIDE SEQUENCE [LARGE SCALE GENOMIC DNA]</scope>
</reference>
<sequence length="283" mass="31852">LAEIQCFSETYEILQRYQFRKSRLHLYVQDDKKQANFFFSSGKIKSLTCTTIVKTSRARTYNRIYSAIKARVLSCNTIARYPGETHRLVCAACKLSTMIATPRTRVCFLDHRSLARGTGPGVRTHDVTLFMCVATIIHARMDAACSIETKRNWNQPLQIIVTASAESGIIITYNTSEEEAIYQARRYISSATAAMSGKIYTRRAAAAASSHIAWAGSFPNKFTNLTVNEKLSLPPKATKLSRTHTHHIIKISRVCEISAREVRVTVHGTRDRRTSRRSVGSRT</sequence>